<dbReference type="SUPFAM" id="SSF52467">
    <property type="entry name" value="DHS-like NAD/FAD-binding domain"/>
    <property type="match status" value="1"/>
</dbReference>
<dbReference type="Gene3D" id="3.30.1600.10">
    <property type="entry name" value="SIR2/SIRT2 'Small Domain"/>
    <property type="match status" value="1"/>
</dbReference>
<evidence type="ECO:0000313" key="6">
    <source>
        <dbReference type="EMBL" id="EFA79299.1"/>
    </source>
</evidence>
<dbReference type="GO" id="GO:0017136">
    <property type="term" value="F:histone deacetylase activity, NAD-dependent"/>
    <property type="evidence" value="ECO:0007669"/>
    <property type="project" value="TreeGrafter"/>
</dbReference>
<dbReference type="EMBL" id="ADBJ01000035">
    <property type="protein sequence ID" value="EFA79299.1"/>
    <property type="molecule type" value="Genomic_DNA"/>
</dbReference>
<dbReference type="Proteomes" id="UP000001396">
    <property type="component" value="Unassembled WGS sequence"/>
</dbReference>
<dbReference type="PANTHER" id="PTHR11085">
    <property type="entry name" value="NAD-DEPENDENT PROTEIN DEACYLASE SIRTUIN-5, MITOCHONDRIAL-RELATED"/>
    <property type="match status" value="1"/>
</dbReference>
<keyword evidence="3" id="KW-0520">NAD</keyword>
<comment type="caution">
    <text evidence="4">Lacks conserved residue(s) required for the propagation of feature annotation.</text>
</comment>
<keyword evidence="7" id="KW-1185">Reference proteome</keyword>
<dbReference type="STRING" id="670386.D3BGR5"/>
<gene>
    <name evidence="6" type="ORF">PPL_07717</name>
</gene>
<dbReference type="InterPro" id="IPR003000">
    <property type="entry name" value="Sirtuin"/>
</dbReference>
<evidence type="ECO:0000256" key="1">
    <source>
        <dbReference type="ARBA" id="ARBA00006988"/>
    </source>
</evidence>
<name>D3BGR5_HETP5</name>
<keyword evidence="2" id="KW-0808">Transferase</keyword>
<dbReference type="GO" id="GO:0070403">
    <property type="term" value="F:NAD+ binding"/>
    <property type="evidence" value="ECO:0007669"/>
    <property type="project" value="InterPro"/>
</dbReference>
<dbReference type="InParanoid" id="D3BGR5"/>
<evidence type="ECO:0000313" key="7">
    <source>
        <dbReference type="Proteomes" id="UP000001396"/>
    </source>
</evidence>
<evidence type="ECO:0000259" key="5">
    <source>
        <dbReference type="PROSITE" id="PS50305"/>
    </source>
</evidence>
<evidence type="ECO:0000256" key="3">
    <source>
        <dbReference type="ARBA" id="ARBA00023027"/>
    </source>
</evidence>
<feature type="domain" description="Deacetylase sirtuin-type" evidence="5">
    <location>
        <begin position="39"/>
        <end position="303"/>
    </location>
</feature>
<dbReference type="GeneID" id="31363198"/>
<dbReference type="Pfam" id="PF02146">
    <property type="entry name" value="SIR2"/>
    <property type="match status" value="1"/>
</dbReference>
<dbReference type="Gene3D" id="3.80.10.10">
    <property type="entry name" value="Ribonuclease Inhibitor"/>
    <property type="match status" value="1"/>
</dbReference>
<evidence type="ECO:0000256" key="4">
    <source>
        <dbReference type="PROSITE-ProRule" id="PRU00236"/>
    </source>
</evidence>
<evidence type="ECO:0000256" key="2">
    <source>
        <dbReference type="ARBA" id="ARBA00022679"/>
    </source>
</evidence>
<proteinExistence type="inferred from homology"/>
<comment type="caution">
    <text evidence="6">The sequence shown here is derived from an EMBL/GenBank/DDBJ whole genome shotgun (WGS) entry which is preliminary data.</text>
</comment>
<dbReference type="InterPro" id="IPR029035">
    <property type="entry name" value="DHS-like_NAD/FAD-binding_dom"/>
</dbReference>
<accession>D3BGR5</accession>
<dbReference type="PANTHER" id="PTHR11085:SF10">
    <property type="entry name" value="NAD-DEPENDENT PROTEIN DEACYLASE SIRTUIN-5, MITOCHONDRIAL-RELATED"/>
    <property type="match status" value="1"/>
</dbReference>
<dbReference type="Gene3D" id="3.40.50.1220">
    <property type="entry name" value="TPP-binding domain"/>
    <property type="match status" value="1"/>
</dbReference>
<dbReference type="AlphaFoldDB" id="D3BGR5"/>
<protein>
    <submittedName>
        <fullName evidence="6">NAD+-dependent deacetylase</fullName>
    </submittedName>
</protein>
<dbReference type="InterPro" id="IPR050134">
    <property type="entry name" value="NAD-dep_sirtuin_deacylases"/>
</dbReference>
<dbReference type="GO" id="GO:0005634">
    <property type="term" value="C:nucleus"/>
    <property type="evidence" value="ECO:0007669"/>
    <property type="project" value="TreeGrafter"/>
</dbReference>
<dbReference type="PROSITE" id="PS50305">
    <property type="entry name" value="SIRTUIN"/>
    <property type="match status" value="1"/>
</dbReference>
<dbReference type="InterPro" id="IPR032675">
    <property type="entry name" value="LRR_dom_sf"/>
</dbReference>
<dbReference type="InterPro" id="IPR026590">
    <property type="entry name" value="Ssirtuin_cat_dom"/>
</dbReference>
<sequence>MGDKDMPMDIITEENAHRFKIEDIDSSDEDLKDIESILYEKNKNSFERLANDLITGKRIVFITGAGLSVPSGLSAYRNTKKAIWEEFIVNWGTRKKFKQNPASWWNQFWLRTHEKQEYIDALPNTGHFAINNLIRLCNTRIITQNIDELHLKSGVPEPKVIEIHGRIGLYKCIKPGCKYTYDESIYDLDINSYAINGTSMKDAVSQSKIVVRCDHLRSGIGTIKLYSDFHHLLNREYCVFSYATSILVYPMVSFPLNFMLSHYMELFGRICSHFQSVVLHYDYSVDTDFMGIMIDVVNKSKKPIAFDGIYSNAESKFFQVFKECRVPIRYIPNFPLAESTETSVSTEIKDRLLRSVQNDGYLEKLGCYSSVQLHTPIPLQSSSSLKSFEYVLYHNDPITHELDYLSQCKQLSKLSISFNSISMHAVEIVMFMSKCETLTSCEFGLDFSDVIISRILSNPNIRKLKLQRWVKNSQMNELQPILDQLKLNINSVSACSLPNTSLRRLVFQEIHRTITLDNDNYKVFFNPTTYITRLSELTMRTILPGHKEWLSTLGSDTTLEYLSLNSNVYSKLAFFNCNHLENLIVLNQTLRKLSIGSGVSMKIDDLKRFVEILDSNTSLHTLDIIVNTQRCELPAALNSLTRFKLHRIHEEQLNTIHYYYNVRNNHTLNEQSGFNLTGQTIYSNFLNALSYFGIRKT</sequence>
<reference evidence="6 7" key="1">
    <citation type="journal article" date="2011" name="Genome Res.">
        <title>Phylogeny-wide analysis of social amoeba genomes highlights ancient origins for complex intercellular communication.</title>
        <authorList>
            <person name="Heidel A.J."/>
            <person name="Lawal H.M."/>
            <person name="Felder M."/>
            <person name="Schilde C."/>
            <person name="Helps N.R."/>
            <person name="Tunggal B."/>
            <person name="Rivero F."/>
            <person name="John U."/>
            <person name="Schleicher M."/>
            <person name="Eichinger L."/>
            <person name="Platzer M."/>
            <person name="Noegel A.A."/>
            <person name="Schaap P."/>
            <person name="Gloeckner G."/>
        </authorList>
    </citation>
    <scope>NUCLEOTIDE SEQUENCE [LARGE SCALE GENOMIC DNA]</scope>
    <source>
        <strain evidence="7">ATCC 26659 / Pp 5 / PN500</strain>
    </source>
</reference>
<dbReference type="InterPro" id="IPR026591">
    <property type="entry name" value="Sirtuin_cat_small_dom_sf"/>
</dbReference>
<organism evidence="6 7">
    <name type="scientific">Heterostelium pallidum (strain ATCC 26659 / Pp 5 / PN500)</name>
    <name type="common">Cellular slime mold</name>
    <name type="synonym">Polysphondylium pallidum</name>
    <dbReference type="NCBI Taxonomy" id="670386"/>
    <lineage>
        <taxon>Eukaryota</taxon>
        <taxon>Amoebozoa</taxon>
        <taxon>Evosea</taxon>
        <taxon>Eumycetozoa</taxon>
        <taxon>Dictyostelia</taxon>
        <taxon>Acytosteliales</taxon>
        <taxon>Acytosteliaceae</taxon>
        <taxon>Heterostelium</taxon>
    </lineage>
</organism>
<dbReference type="SUPFAM" id="SSF52047">
    <property type="entry name" value="RNI-like"/>
    <property type="match status" value="1"/>
</dbReference>
<dbReference type="RefSeq" id="XP_020431420.1">
    <property type="nucleotide sequence ID" value="XM_020578551.1"/>
</dbReference>
<dbReference type="CDD" id="cd00296">
    <property type="entry name" value="SIR2"/>
    <property type="match status" value="1"/>
</dbReference>
<comment type="similarity">
    <text evidence="1">Belongs to the sirtuin family.</text>
</comment>